<evidence type="ECO:0000313" key="4">
    <source>
        <dbReference type="Proteomes" id="UP000054925"/>
    </source>
</evidence>
<gene>
    <name evidence="3" type="ORF">AWB67_02063</name>
</gene>
<feature type="compositionally biased region" description="Low complexity" evidence="1">
    <location>
        <begin position="69"/>
        <end position="82"/>
    </location>
</feature>
<feature type="region of interest" description="Disordered" evidence="1">
    <location>
        <begin position="29"/>
        <end position="137"/>
    </location>
</feature>
<feature type="signal peptide" evidence="2">
    <location>
        <begin position="1"/>
        <end position="23"/>
    </location>
</feature>
<dbReference type="Proteomes" id="UP000054925">
    <property type="component" value="Unassembled WGS sequence"/>
</dbReference>
<proteinExistence type="predicted"/>
<keyword evidence="4" id="KW-1185">Reference proteome</keyword>
<organism evidence="3 4">
    <name type="scientific">Caballeronia terrestris</name>
    <dbReference type="NCBI Taxonomy" id="1226301"/>
    <lineage>
        <taxon>Bacteria</taxon>
        <taxon>Pseudomonadati</taxon>
        <taxon>Pseudomonadota</taxon>
        <taxon>Betaproteobacteria</taxon>
        <taxon>Burkholderiales</taxon>
        <taxon>Burkholderiaceae</taxon>
        <taxon>Caballeronia</taxon>
    </lineage>
</organism>
<evidence type="ECO:0000256" key="1">
    <source>
        <dbReference type="SAM" id="MobiDB-lite"/>
    </source>
</evidence>
<feature type="chain" id="PRO_5011111286" evidence="2">
    <location>
        <begin position="24"/>
        <end position="137"/>
    </location>
</feature>
<feature type="compositionally biased region" description="Low complexity" evidence="1">
    <location>
        <begin position="38"/>
        <end position="51"/>
    </location>
</feature>
<accession>A0A158HRN6</accession>
<name>A0A158HRN6_9BURK</name>
<comment type="caution">
    <text evidence="3">The sequence shown here is derived from an EMBL/GenBank/DDBJ whole genome shotgun (WGS) entry which is preliminary data.</text>
</comment>
<dbReference type="AlphaFoldDB" id="A0A158HRN6"/>
<reference evidence="3" key="1">
    <citation type="submission" date="2016-01" db="EMBL/GenBank/DDBJ databases">
        <authorList>
            <person name="Peeters C."/>
        </authorList>
    </citation>
    <scope>NUCLEOTIDE SEQUENCE [LARGE SCALE GENOMIC DNA]</scope>
    <source>
        <strain evidence="3">LMG 22937</strain>
    </source>
</reference>
<feature type="compositionally biased region" description="Basic and acidic residues" evidence="1">
    <location>
        <begin position="99"/>
        <end position="119"/>
    </location>
</feature>
<sequence>MKKIQTLLIGSAFAAIATTSAFAQTAQPVDGGAQMSAQVQGQPGQPGVTPPSQNLVAPAPTDPLVQKRNANAAANAEYSASKKASKQELKATSQQAKAQYKEEVRNAKINRKADKDAAKAELNAAEPATPKDTGLQH</sequence>
<protein>
    <submittedName>
        <fullName evidence="3">Uncharacterized protein</fullName>
    </submittedName>
</protein>
<keyword evidence="2" id="KW-0732">Signal</keyword>
<dbReference type="EMBL" id="FCOL02000009">
    <property type="protein sequence ID" value="SAL47052.1"/>
    <property type="molecule type" value="Genomic_DNA"/>
</dbReference>
<dbReference type="RefSeq" id="WP_087656130.1">
    <property type="nucleotide sequence ID" value="NZ_FCOL02000009.1"/>
</dbReference>
<evidence type="ECO:0000256" key="2">
    <source>
        <dbReference type="SAM" id="SignalP"/>
    </source>
</evidence>
<evidence type="ECO:0000313" key="3">
    <source>
        <dbReference type="EMBL" id="SAL47052.1"/>
    </source>
</evidence>